<organism evidence="2 3">
    <name type="scientific">Caerostris darwini</name>
    <dbReference type="NCBI Taxonomy" id="1538125"/>
    <lineage>
        <taxon>Eukaryota</taxon>
        <taxon>Metazoa</taxon>
        <taxon>Ecdysozoa</taxon>
        <taxon>Arthropoda</taxon>
        <taxon>Chelicerata</taxon>
        <taxon>Arachnida</taxon>
        <taxon>Araneae</taxon>
        <taxon>Araneomorphae</taxon>
        <taxon>Entelegynae</taxon>
        <taxon>Araneoidea</taxon>
        <taxon>Araneidae</taxon>
        <taxon>Caerostris</taxon>
    </lineage>
</organism>
<comment type="caution">
    <text evidence="2">The sequence shown here is derived from an EMBL/GenBank/DDBJ whole genome shotgun (WGS) entry which is preliminary data.</text>
</comment>
<reference evidence="2 3" key="1">
    <citation type="submission" date="2021-06" db="EMBL/GenBank/DDBJ databases">
        <title>Caerostris darwini draft genome.</title>
        <authorList>
            <person name="Kono N."/>
            <person name="Arakawa K."/>
        </authorList>
    </citation>
    <scope>NUCLEOTIDE SEQUENCE [LARGE SCALE GENOMIC DNA]</scope>
</reference>
<dbReference type="EMBL" id="BPLQ01011596">
    <property type="protein sequence ID" value="GIY59050.1"/>
    <property type="molecule type" value="Genomic_DNA"/>
</dbReference>
<evidence type="ECO:0000256" key="1">
    <source>
        <dbReference type="SAM" id="MobiDB-lite"/>
    </source>
</evidence>
<accession>A0AAV4UMG2</accession>
<name>A0AAV4UMG2_9ARAC</name>
<keyword evidence="3" id="KW-1185">Reference proteome</keyword>
<protein>
    <submittedName>
        <fullName evidence="2">Uncharacterized protein</fullName>
    </submittedName>
</protein>
<feature type="region of interest" description="Disordered" evidence="1">
    <location>
        <begin position="18"/>
        <end position="37"/>
    </location>
</feature>
<proteinExistence type="predicted"/>
<evidence type="ECO:0000313" key="3">
    <source>
        <dbReference type="Proteomes" id="UP001054837"/>
    </source>
</evidence>
<sequence length="126" mass="14110">MIYQQNWNTPEELGVSNVRTEGFGNPKESLSPKGISAYPEAENSRSAANARAYLAHCVLSREFRFTAQEVDVKKKYCSLTNQKRRPRVEFRARVAALKHAGSMMVAMENSAATVMADPANVLELRF</sequence>
<evidence type="ECO:0000313" key="2">
    <source>
        <dbReference type="EMBL" id="GIY59050.1"/>
    </source>
</evidence>
<dbReference type="Proteomes" id="UP001054837">
    <property type="component" value="Unassembled WGS sequence"/>
</dbReference>
<gene>
    <name evidence="2" type="ORF">CDAR_275551</name>
</gene>
<dbReference type="AlphaFoldDB" id="A0AAV4UMG2"/>